<dbReference type="Proteomes" id="UP001151760">
    <property type="component" value="Unassembled WGS sequence"/>
</dbReference>
<organism evidence="1 2">
    <name type="scientific">Tanacetum coccineum</name>
    <dbReference type="NCBI Taxonomy" id="301880"/>
    <lineage>
        <taxon>Eukaryota</taxon>
        <taxon>Viridiplantae</taxon>
        <taxon>Streptophyta</taxon>
        <taxon>Embryophyta</taxon>
        <taxon>Tracheophyta</taxon>
        <taxon>Spermatophyta</taxon>
        <taxon>Magnoliopsida</taxon>
        <taxon>eudicotyledons</taxon>
        <taxon>Gunneridae</taxon>
        <taxon>Pentapetalae</taxon>
        <taxon>asterids</taxon>
        <taxon>campanulids</taxon>
        <taxon>Asterales</taxon>
        <taxon>Asteraceae</taxon>
        <taxon>Asteroideae</taxon>
        <taxon>Anthemideae</taxon>
        <taxon>Anthemidinae</taxon>
        <taxon>Tanacetum</taxon>
    </lineage>
</organism>
<gene>
    <name evidence="1" type="ORF">Tco_1017664</name>
</gene>
<accession>A0ABQ5FT83</accession>
<evidence type="ECO:0000313" key="2">
    <source>
        <dbReference type="Proteomes" id="UP001151760"/>
    </source>
</evidence>
<keyword evidence="2" id="KW-1185">Reference proteome</keyword>
<reference evidence="1" key="2">
    <citation type="submission" date="2022-01" db="EMBL/GenBank/DDBJ databases">
        <authorList>
            <person name="Yamashiro T."/>
            <person name="Shiraishi A."/>
            <person name="Satake H."/>
            <person name="Nakayama K."/>
        </authorList>
    </citation>
    <scope>NUCLEOTIDE SEQUENCE</scope>
</reference>
<reference evidence="1" key="1">
    <citation type="journal article" date="2022" name="Int. J. Mol. Sci.">
        <title>Draft Genome of Tanacetum Coccineum: Genomic Comparison of Closely Related Tanacetum-Family Plants.</title>
        <authorList>
            <person name="Yamashiro T."/>
            <person name="Shiraishi A."/>
            <person name="Nakayama K."/>
            <person name="Satake H."/>
        </authorList>
    </citation>
    <scope>NUCLEOTIDE SEQUENCE</scope>
</reference>
<dbReference type="EMBL" id="BQNB010017692">
    <property type="protein sequence ID" value="GJT66184.1"/>
    <property type="molecule type" value="Genomic_DNA"/>
</dbReference>
<sequence length="96" mass="11143">MTTLCRINHFFLEEETTNHRMREKTLVMDSWKKHKGTLDNDDYNHMLKEYVELTPAEADQADCEIKAINSILQGLPTEIKALVRQHRGGKDPMGED</sequence>
<protein>
    <submittedName>
        <fullName evidence="1">Uncharacterized protein</fullName>
    </submittedName>
</protein>
<proteinExistence type="predicted"/>
<evidence type="ECO:0000313" key="1">
    <source>
        <dbReference type="EMBL" id="GJT66184.1"/>
    </source>
</evidence>
<name>A0ABQ5FT83_9ASTR</name>
<comment type="caution">
    <text evidence="1">The sequence shown here is derived from an EMBL/GenBank/DDBJ whole genome shotgun (WGS) entry which is preliminary data.</text>
</comment>